<dbReference type="InParanoid" id="L8Y8L1"/>
<keyword evidence="4" id="KW-1185">Reference proteome</keyword>
<protein>
    <submittedName>
        <fullName evidence="3">Leucine-rich repeat-containing protein 40</fullName>
    </submittedName>
</protein>
<dbReference type="STRING" id="246437.L8Y8L1"/>
<organism evidence="3 4">
    <name type="scientific">Tupaia chinensis</name>
    <name type="common">Chinese tree shrew</name>
    <name type="synonym">Tupaia belangeri chinensis</name>
    <dbReference type="NCBI Taxonomy" id="246437"/>
    <lineage>
        <taxon>Eukaryota</taxon>
        <taxon>Metazoa</taxon>
        <taxon>Chordata</taxon>
        <taxon>Craniata</taxon>
        <taxon>Vertebrata</taxon>
        <taxon>Euteleostomi</taxon>
        <taxon>Mammalia</taxon>
        <taxon>Eutheria</taxon>
        <taxon>Euarchontoglires</taxon>
        <taxon>Scandentia</taxon>
        <taxon>Tupaiidae</taxon>
        <taxon>Tupaia</taxon>
    </lineage>
</organism>
<dbReference type="AlphaFoldDB" id="L8Y8L1"/>
<dbReference type="eggNOG" id="KOG0472">
    <property type="taxonomic scope" value="Eukaryota"/>
</dbReference>
<dbReference type="InterPro" id="IPR032675">
    <property type="entry name" value="LRR_dom_sf"/>
</dbReference>
<evidence type="ECO:0000256" key="1">
    <source>
        <dbReference type="ARBA" id="ARBA00022614"/>
    </source>
</evidence>
<reference evidence="4" key="2">
    <citation type="journal article" date="2013" name="Nat. Commun.">
        <title>Genome of the Chinese tree shrew.</title>
        <authorList>
            <person name="Fan Y."/>
            <person name="Huang Z.Y."/>
            <person name="Cao C.C."/>
            <person name="Chen C.S."/>
            <person name="Chen Y.X."/>
            <person name="Fan D.D."/>
            <person name="He J."/>
            <person name="Hou H.L."/>
            <person name="Hu L."/>
            <person name="Hu X.T."/>
            <person name="Jiang X.T."/>
            <person name="Lai R."/>
            <person name="Lang Y.S."/>
            <person name="Liang B."/>
            <person name="Liao S.G."/>
            <person name="Mu D."/>
            <person name="Ma Y.Y."/>
            <person name="Niu Y.Y."/>
            <person name="Sun X.Q."/>
            <person name="Xia J.Q."/>
            <person name="Xiao J."/>
            <person name="Xiong Z.Q."/>
            <person name="Xu L."/>
            <person name="Yang L."/>
            <person name="Zhang Y."/>
            <person name="Zhao W."/>
            <person name="Zhao X.D."/>
            <person name="Zheng Y.T."/>
            <person name="Zhou J.M."/>
            <person name="Zhu Y.B."/>
            <person name="Zhang G.J."/>
            <person name="Wang J."/>
            <person name="Yao Y.G."/>
        </authorList>
    </citation>
    <scope>NUCLEOTIDE SEQUENCE [LARGE SCALE GENOMIC DNA]</scope>
</reference>
<evidence type="ECO:0000313" key="3">
    <source>
        <dbReference type="EMBL" id="ELV11315.1"/>
    </source>
</evidence>
<dbReference type="InterPro" id="IPR050216">
    <property type="entry name" value="LRR_domain-containing"/>
</dbReference>
<dbReference type="PROSITE" id="PS51450">
    <property type="entry name" value="LRR"/>
    <property type="match status" value="1"/>
</dbReference>
<accession>L8Y8L1</accession>
<dbReference type="Proteomes" id="UP000011518">
    <property type="component" value="Unassembled WGS sequence"/>
</dbReference>
<dbReference type="SUPFAM" id="SSF52075">
    <property type="entry name" value="Outer arm dynein light chain 1"/>
    <property type="match status" value="1"/>
</dbReference>
<proteinExistence type="predicted"/>
<keyword evidence="2" id="KW-0677">Repeat</keyword>
<dbReference type="Pfam" id="PF13855">
    <property type="entry name" value="LRR_8"/>
    <property type="match status" value="1"/>
</dbReference>
<dbReference type="PANTHER" id="PTHR48051:SF1">
    <property type="entry name" value="RAS SUPPRESSOR PROTEIN 1"/>
    <property type="match status" value="1"/>
</dbReference>
<sequence>KVPQCVWRINVDVPEEANQNLSFSATERWWEQIDLTKLIISNNKLQSLTDDLRLLPALTVLDIHDNLLTSLPSAIRELENLQKLNVRTLLPNGNPFRVPRAAILMKGTAAILEYLRDRIPT</sequence>
<dbReference type="Gene3D" id="3.80.10.10">
    <property type="entry name" value="Ribonuclease Inhibitor"/>
    <property type="match status" value="1"/>
</dbReference>
<feature type="non-terminal residue" evidence="3">
    <location>
        <position position="1"/>
    </location>
</feature>
<dbReference type="InterPro" id="IPR001611">
    <property type="entry name" value="Leu-rich_rpt"/>
</dbReference>
<reference evidence="4" key="1">
    <citation type="submission" date="2012-07" db="EMBL/GenBank/DDBJ databases">
        <title>Genome of the Chinese tree shrew, a rising model animal genetically related to primates.</title>
        <authorList>
            <person name="Zhang G."/>
            <person name="Fan Y."/>
            <person name="Yao Y."/>
            <person name="Huang Z."/>
        </authorList>
    </citation>
    <scope>NUCLEOTIDE SEQUENCE [LARGE SCALE GENOMIC DNA]</scope>
</reference>
<keyword evidence="1" id="KW-0433">Leucine-rich repeat</keyword>
<dbReference type="PANTHER" id="PTHR48051">
    <property type="match status" value="1"/>
</dbReference>
<evidence type="ECO:0000256" key="2">
    <source>
        <dbReference type="ARBA" id="ARBA00022737"/>
    </source>
</evidence>
<name>L8Y8L1_TUPCH</name>
<dbReference type="EMBL" id="KB365335">
    <property type="protein sequence ID" value="ELV11315.1"/>
    <property type="molecule type" value="Genomic_DNA"/>
</dbReference>
<gene>
    <name evidence="3" type="ORF">TREES_T100006962</name>
</gene>
<dbReference type="GO" id="GO:0005737">
    <property type="term" value="C:cytoplasm"/>
    <property type="evidence" value="ECO:0007669"/>
    <property type="project" value="TreeGrafter"/>
</dbReference>
<evidence type="ECO:0000313" key="4">
    <source>
        <dbReference type="Proteomes" id="UP000011518"/>
    </source>
</evidence>